<dbReference type="Gene3D" id="1.10.10.2590">
    <property type="entry name" value="BEN domain"/>
    <property type="match status" value="1"/>
</dbReference>
<proteinExistence type="predicted"/>
<dbReference type="Proteomes" id="UP001497482">
    <property type="component" value="Chromosome 18"/>
</dbReference>
<evidence type="ECO:0000256" key="6">
    <source>
        <dbReference type="SAM" id="MobiDB-lite"/>
    </source>
</evidence>
<comment type="subcellular location">
    <subcellularLocation>
        <location evidence="1">Nucleus</location>
    </subcellularLocation>
</comment>
<evidence type="ECO:0000313" key="9">
    <source>
        <dbReference type="Proteomes" id="UP001497482"/>
    </source>
</evidence>
<evidence type="ECO:0000259" key="7">
    <source>
        <dbReference type="PROSITE" id="PS51457"/>
    </source>
</evidence>
<dbReference type="GO" id="GO:0045746">
    <property type="term" value="P:negative regulation of Notch signaling pathway"/>
    <property type="evidence" value="ECO:0007669"/>
    <property type="project" value="InterPro"/>
</dbReference>
<accession>A0AAV2KH32</accession>
<dbReference type="SMART" id="SM01025">
    <property type="entry name" value="BEN"/>
    <property type="match status" value="1"/>
</dbReference>
<dbReference type="GO" id="GO:0005634">
    <property type="term" value="C:nucleus"/>
    <property type="evidence" value="ECO:0007669"/>
    <property type="project" value="UniProtKB-SubCell"/>
</dbReference>
<dbReference type="EMBL" id="OZ035840">
    <property type="protein sequence ID" value="CAL1588168.1"/>
    <property type="molecule type" value="Genomic_DNA"/>
</dbReference>
<dbReference type="GO" id="GO:0003714">
    <property type="term" value="F:transcription corepressor activity"/>
    <property type="evidence" value="ECO:0007669"/>
    <property type="project" value="InterPro"/>
</dbReference>
<evidence type="ECO:0000256" key="3">
    <source>
        <dbReference type="ARBA" id="ARBA00023015"/>
    </source>
</evidence>
<keyword evidence="5" id="KW-0539">Nucleus</keyword>
<dbReference type="InterPro" id="IPR018379">
    <property type="entry name" value="BEN_domain"/>
</dbReference>
<evidence type="ECO:0000256" key="5">
    <source>
        <dbReference type="ARBA" id="ARBA00023242"/>
    </source>
</evidence>
<keyword evidence="9" id="KW-1185">Reference proteome</keyword>
<evidence type="ECO:0000256" key="4">
    <source>
        <dbReference type="ARBA" id="ARBA00023163"/>
    </source>
</evidence>
<organism evidence="8 9">
    <name type="scientific">Knipowitschia caucasica</name>
    <name type="common">Caucasian dwarf goby</name>
    <name type="synonym">Pomatoschistus caucasicus</name>
    <dbReference type="NCBI Taxonomy" id="637954"/>
    <lineage>
        <taxon>Eukaryota</taxon>
        <taxon>Metazoa</taxon>
        <taxon>Chordata</taxon>
        <taxon>Craniata</taxon>
        <taxon>Vertebrata</taxon>
        <taxon>Euteleostomi</taxon>
        <taxon>Actinopterygii</taxon>
        <taxon>Neopterygii</taxon>
        <taxon>Teleostei</taxon>
        <taxon>Neoteleostei</taxon>
        <taxon>Acanthomorphata</taxon>
        <taxon>Gobiaria</taxon>
        <taxon>Gobiiformes</taxon>
        <taxon>Gobioidei</taxon>
        <taxon>Gobiidae</taxon>
        <taxon>Gobiinae</taxon>
        <taxon>Knipowitschia</taxon>
    </lineage>
</organism>
<keyword evidence="4" id="KW-0804">Transcription</keyword>
<name>A0AAV2KH32_KNICA</name>
<feature type="region of interest" description="Disordered" evidence="6">
    <location>
        <begin position="96"/>
        <end position="118"/>
    </location>
</feature>
<dbReference type="PANTHER" id="PTHR35346:SF1">
    <property type="entry name" value="BEN DOMAIN-CONTAINING PROTEIN 6"/>
    <property type="match status" value="1"/>
</dbReference>
<dbReference type="InterPro" id="IPR037496">
    <property type="entry name" value="BEND6-like"/>
</dbReference>
<evidence type="ECO:0000256" key="1">
    <source>
        <dbReference type="ARBA" id="ARBA00004123"/>
    </source>
</evidence>
<dbReference type="GO" id="GO:0045666">
    <property type="term" value="P:positive regulation of neuron differentiation"/>
    <property type="evidence" value="ECO:0007669"/>
    <property type="project" value="InterPro"/>
</dbReference>
<sequence>MSIGGGGEVNRNTYSYVGKHLSVLGGGKNYYSSQVRALRLPFARHRGLWRSERLCYTESLMDNKPFRRPYSVSLRAITKKLEDTLTNGGSRIFKKSQRRLRSECDETSDEDHEPPRNWSSTLRQIKQLKSENKRLKESNYKQIVEAIRDLPAVVQNLRHITEQLSSFSKSSSAESTPVRLVRSEHLPVSSPASPQEESVDMVSLVPGSDVKVNKMKLNSLRTSNSSVYVGDLAVLIFGRETLASSSLTGRQSAAHKDVESKPQLDAAKLDAIVGYARSRFPSLSVQDIRKIIRKKCNNENFKKGSTAKQVDATQN</sequence>
<dbReference type="PANTHER" id="PTHR35346">
    <property type="entry name" value="BEN DOMAIN-CONTAINING PROTEIN 6"/>
    <property type="match status" value="1"/>
</dbReference>
<dbReference type="AlphaFoldDB" id="A0AAV2KH32"/>
<protein>
    <recommendedName>
        <fullName evidence="7">BEN domain-containing protein</fullName>
    </recommendedName>
</protein>
<reference evidence="8 9" key="1">
    <citation type="submission" date="2024-04" db="EMBL/GenBank/DDBJ databases">
        <authorList>
            <person name="Waldvogel A.-M."/>
            <person name="Schoenle A."/>
        </authorList>
    </citation>
    <scope>NUCLEOTIDE SEQUENCE [LARGE SCALE GENOMIC DNA]</scope>
</reference>
<evidence type="ECO:0000256" key="2">
    <source>
        <dbReference type="ARBA" id="ARBA00022491"/>
    </source>
</evidence>
<evidence type="ECO:0000313" key="8">
    <source>
        <dbReference type="EMBL" id="CAL1588168.1"/>
    </source>
</evidence>
<dbReference type="GO" id="GO:0003677">
    <property type="term" value="F:DNA binding"/>
    <property type="evidence" value="ECO:0007669"/>
    <property type="project" value="InterPro"/>
</dbReference>
<keyword evidence="2" id="KW-0678">Repressor</keyword>
<dbReference type="Pfam" id="PF10523">
    <property type="entry name" value="BEN"/>
    <property type="match status" value="1"/>
</dbReference>
<dbReference type="PROSITE" id="PS51457">
    <property type="entry name" value="BEN"/>
    <property type="match status" value="1"/>
</dbReference>
<feature type="region of interest" description="Disordered" evidence="6">
    <location>
        <begin position="167"/>
        <end position="199"/>
    </location>
</feature>
<feature type="domain" description="BEN" evidence="7">
    <location>
        <begin position="207"/>
        <end position="303"/>
    </location>
</feature>
<keyword evidence="3" id="KW-0805">Transcription regulation</keyword>
<gene>
    <name evidence="8" type="ORF">KC01_LOCUS18017</name>
</gene>